<accession>A0A9Q0E5B3</accession>
<keyword evidence="3" id="KW-1185">Reference proteome</keyword>
<gene>
    <name evidence="2" type="ORF">NHX12_034123</name>
</gene>
<feature type="compositionally biased region" description="Basic and acidic residues" evidence="1">
    <location>
        <begin position="47"/>
        <end position="60"/>
    </location>
</feature>
<evidence type="ECO:0000256" key="1">
    <source>
        <dbReference type="SAM" id="MobiDB-lite"/>
    </source>
</evidence>
<feature type="region of interest" description="Disordered" evidence="1">
    <location>
        <begin position="42"/>
        <end position="63"/>
    </location>
</feature>
<dbReference type="AlphaFoldDB" id="A0A9Q0E5B3"/>
<comment type="caution">
    <text evidence="2">The sequence shown here is derived from an EMBL/GenBank/DDBJ whole genome shotgun (WGS) entry which is preliminary data.</text>
</comment>
<evidence type="ECO:0000313" key="2">
    <source>
        <dbReference type="EMBL" id="KAJ3600173.1"/>
    </source>
</evidence>
<dbReference type="Proteomes" id="UP001148018">
    <property type="component" value="Unassembled WGS sequence"/>
</dbReference>
<reference evidence="2" key="1">
    <citation type="submission" date="2022-07" db="EMBL/GenBank/DDBJ databases">
        <title>Chromosome-level genome of Muraenolepis orangiensis.</title>
        <authorList>
            <person name="Kim J."/>
        </authorList>
    </citation>
    <scope>NUCLEOTIDE SEQUENCE</scope>
    <source>
        <strain evidence="2">KU_S4_2022</strain>
        <tissue evidence="2">Muscle</tissue>
    </source>
</reference>
<name>A0A9Q0E5B3_9TELE</name>
<evidence type="ECO:0000313" key="3">
    <source>
        <dbReference type="Proteomes" id="UP001148018"/>
    </source>
</evidence>
<dbReference type="EMBL" id="JANIIK010000048">
    <property type="protein sequence ID" value="KAJ3600173.1"/>
    <property type="molecule type" value="Genomic_DNA"/>
</dbReference>
<organism evidence="2 3">
    <name type="scientific">Muraenolepis orangiensis</name>
    <name type="common">Patagonian moray cod</name>
    <dbReference type="NCBI Taxonomy" id="630683"/>
    <lineage>
        <taxon>Eukaryota</taxon>
        <taxon>Metazoa</taxon>
        <taxon>Chordata</taxon>
        <taxon>Craniata</taxon>
        <taxon>Vertebrata</taxon>
        <taxon>Euteleostomi</taxon>
        <taxon>Actinopterygii</taxon>
        <taxon>Neopterygii</taxon>
        <taxon>Teleostei</taxon>
        <taxon>Neoteleostei</taxon>
        <taxon>Acanthomorphata</taxon>
        <taxon>Zeiogadaria</taxon>
        <taxon>Gadariae</taxon>
        <taxon>Gadiformes</taxon>
        <taxon>Muraenolepidoidei</taxon>
        <taxon>Muraenolepididae</taxon>
        <taxon>Muraenolepis</taxon>
    </lineage>
</organism>
<protein>
    <submittedName>
        <fullName evidence="2">Uncharacterized protein</fullName>
    </submittedName>
</protein>
<sequence length="166" mass="18690">MGLIKARKVGPYYRTATTVSRPTDSGSLLLQRGKEAHKRCQLLGRPGGRDSDADHENQERCDEEDHTFHRILLDSPGFPGQVLNMDVTLATEERASLHLLSKPTKQIPAPVNRVTRDVRSTASHHATAERLEQPRELFQVLLKRLPGMHSRREMKARGVSLLSCDH</sequence>
<proteinExistence type="predicted"/>